<keyword evidence="8" id="KW-0131">Cell cycle</keyword>
<feature type="domain" description="Calponin-homology (CH)" evidence="11">
    <location>
        <begin position="13"/>
        <end position="115"/>
    </location>
</feature>
<keyword evidence="7" id="KW-0206">Cytoskeleton</keyword>
<organism evidence="13 14">
    <name type="scientific">Cyanidium caldarium</name>
    <name type="common">Red alga</name>
    <dbReference type="NCBI Taxonomy" id="2771"/>
    <lineage>
        <taxon>Eukaryota</taxon>
        <taxon>Rhodophyta</taxon>
        <taxon>Bangiophyceae</taxon>
        <taxon>Cyanidiales</taxon>
        <taxon>Cyanidiaceae</taxon>
        <taxon>Cyanidium</taxon>
    </lineage>
</organism>
<dbReference type="Pfam" id="PF00307">
    <property type="entry name" value="CH"/>
    <property type="match status" value="1"/>
</dbReference>
<evidence type="ECO:0000256" key="2">
    <source>
        <dbReference type="ARBA" id="ARBA00010729"/>
    </source>
</evidence>
<proteinExistence type="inferred from homology"/>
<dbReference type="EMBL" id="JANCYW010000008">
    <property type="protein sequence ID" value="KAK4536486.1"/>
    <property type="molecule type" value="Genomic_DNA"/>
</dbReference>
<evidence type="ECO:0000256" key="3">
    <source>
        <dbReference type="ARBA" id="ARBA00022490"/>
    </source>
</evidence>
<evidence type="ECO:0000256" key="10">
    <source>
        <dbReference type="SAM" id="MobiDB-lite"/>
    </source>
</evidence>
<dbReference type="InterPro" id="IPR036133">
    <property type="entry name" value="EB1_C_sf"/>
</dbReference>
<keyword evidence="14" id="KW-1185">Reference proteome</keyword>
<reference evidence="13 14" key="1">
    <citation type="submission" date="2022-07" db="EMBL/GenBank/DDBJ databases">
        <title>Genome-wide signatures of adaptation to extreme environments.</title>
        <authorList>
            <person name="Cho C.H."/>
            <person name="Yoon H.S."/>
        </authorList>
    </citation>
    <scope>NUCLEOTIDE SEQUENCE [LARGE SCALE GENOMIC DNA]</scope>
    <source>
        <strain evidence="13 14">DBV 063 E5</strain>
    </source>
</reference>
<evidence type="ECO:0000313" key="13">
    <source>
        <dbReference type="EMBL" id="KAK4536486.1"/>
    </source>
</evidence>
<comment type="caution">
    <text evidence="13">The sequence shown here is derived from an EMBL/GenBank/DDBJ whole genome shotgun (WGS) entry which is preliminary data.</text>
</comment>
<protein>
    <submittedName>
        <fullName evidence="13">Uncharacterized protein</fullName>
    </submittedName>
</protein>
<evidence type="ECO:0000256" key="4">
    <source>
        <dbReference type="ARBA" id="ARBA00022618"/>
    </source>
</evidence>
<comment type="similarity">
    <text evidence="2">Belongs to the MAPRE family.</text>
</comment>
<dbReference type="SUPFAM" id="SSF47576">
    <property type="entry name" value="Calponin-homology domain, CH-domain"/>
    <property type="match status" value="1"/>
</dbReference>
<sequence>MGDAIGPMSGAFFVSRGELLAWLNDFLSLNYTRVEQVADAAAACQVFDALFPGKVPLHKVNFGARHEYEYVQNFKVLQAVLDRVGIDKTLEVERLVKARTQDNLEFLQWVKAMFDKYASGATYAAVERRQEAMRRYADTKGGRGVPATSPRVPRPVSSEAGRRPAAGARICPKPPSIAANKENMGSGAIRSAAPAATPPPKVSAPAAPVSAASTTDTVIAASYQELVDQMTELQLTIDNLEKERTYYFEKLRDIEVLCQTHPDQEQPFLRTVQAVLYDEPLTMPPEPTTDAVQTPAPPSDSAAVSAKSSSPGTRDSTPDLNAEIDAAMRSLPPDPGHASLSEIIS</sequence>
<accession>A0AAV9IWP1</accession>
<evidence type="ECO:0000313" key="14">
    <source>
        <dbReference type="Proteomes" id="UP001301350"/>
    </source>
</evidence>
<evidence type="ECO:0000259" key="11">
    <source>
        <dbReference type="PROSITE" id="PS50021"/>
    </source>
</evidence>
<evidence type="ECO:0000256" key="7">
    <source>
        <dbReference type="ARBA" id="ARBA00023212"/>
    </source>
</evidence>
<keyword evidence="4" id="KW-0132">Cell division</keyword>
<dbReference type="AlphaFoldDB" id="A0AAV9IWP1"/>
<name>A0AAV9IWP1_CYACA</name>
<evidence type="ECO:0000256" key="8">
    <source>
        <dbReference type="ARBA" id="ARBA00023306"/>
    </source>
</evidence>
<feature type="region of interest" description="Disordered" evidence="10">
    <location>
        <begin position="136"/>
        <end position="182"/>
    </location>
</feature>
<evidence type="ECO:0000256" key="5">
    <source>
        <dbReference type="ARBA" id="ARBA00022701"/>
    </source>
</evidence>
<dbReference type="PROSITE" id="PS51230">
    <property type="entry name" value="EB1_C"/>
    <property type="match status" value="1"/>
</dbReference>
<evidence type="ECO:0000256" key="6">
    <source>
        <dbReference type="ARBA" id="ARBA00022776"/>
    </source>
</evidence>
<dbReference type="SUPFAM" id="SSF140612">
    <property type="entry name" value="EB1 dimerisation domain-like"/>
    <property type="match status" value="1"/>
</dbReference>
<dbReference type="Proteomes" id="UP001301350">
    <property type="component" value="Unassembled WGS sequence"/>
</dbReference>
<dbReference type="GO" id="GO:0051301">
    <property type="term" value="P:cell division"/>
    <property type="evidence" value="ECO:0007669"/>
    <property type="project" value="UniProtKB-KW"/>
</dbReference>
<dbReference type="Gene3D" id="1.20.5.1430">
    <property type="match status" value="1"/>
</dbReference>
<dbReference type="Gene3D" id="1.10.418.10">
    <property type="entry name" value="Calponin-like domain"/>
    <property type="match status" value="1"/>
</dbReference>
<evidence type="ECO:0000256" key="1">
    <source>
        <dbReference type="ARBA" id="ARBA00004245"/>
    </source>
</evidence>
<dbReference type="FunFam" id="1.10.418.10:FF:000028">
    <property type="entry name" value="RP/EB family microtubule-associated protein"/>
    <property type="match status" value="1"/>
</dbReference>
<comment type="subcellular location">
    <subcellularLocation>
        <location evidence="1">Cytoplasm</location>
        <location evidence="1">Cytoskeleton</location>
    </subcellularLocation>
</comment>
<dbReference type="GO" id="GO:0005874">
    <property type="term" value="C:microtubule"/>
    <property type="evidence" value="ECO:0007669"/>
    <property type="project" value="UniProtKB-KW"/>
</dbReference>
<feature type="region of interest" description="Disordered" evidence="10">
    <location>
        <begin position="280"/>
        <end position="345"/>
    </location>
</feature>
<dbReference type="PROSITE" id="PS50021">
    <property type="entry name" value="CH"/>
    <property type="match status" value="1"/>
</dbReference>
<dbReference type="InterPro" id="IPR036872">
    <property type="entry name" value="CH_dom_sf"/>
</dbReference>
<dbReference type="InterPro" id="IPR001715">
    <property type="entry name" value="CH_dom"/>
</dbReference>
<dbReference type="InterPro" id="IPR004953">
    <property type="entry name" value="EB1_C"/>
</dbReference>
<evidence type="ECO:0000259" key="12">
    <source>
        <dbReference type="PROSITE" id="PS51230"/>
    </source>
</evidence>
<dbReference type="GO" id="GO:0008017">
    <property type="term" value="F:microtubule binding"/>
    <property type="evidence" value="ECO:0007669"/>
    <property type="project" value="InterPro"/>
</dbReference>
<dbReference type="Pfam" id="PF03271">
    <property type="entry name" value="EB1"/>
    <property type="match status" value="1"/>
</dbReference>
<keyword evidence="5 9" id="KW-0493">Microtubule</keyword>
<dbReference type="PANTHER" id="PTHR10623">
    <property type="entry name" value="MICROTUBULE-ASSOCIATED PROTEIN RP/EB FAMILY MEMBER"/>
    <property type="match status" value="1"/>
</dbReference>
<feature type="compositionally biased region" description="Low complexity" evidence="10">
    <location>
        <begin position="299"/>
        <end position="311"/>
    </location>
</feature>
<keyword evidence="6" id="KW-0498">Mitosis</keyword>
<keyword evidence="3" id="KW-0963">Cytoplasm</keyword>
<gene>
    <name evidence="13" type="ORF">CDCA_CDCA08G2511</name>
</gene>
<feature type="domain" description="EB1 C-terminal" evidence="12">
    <location>
        <begin position="215"/>
        <end position="285"/>
    </location>
</feature>
<dbReference type="InterPro" id="IPR027328">
    <property type="entry name" value="MAPRE"/>
</dbReference>
<evidence type="ECO:0000256" key="9">
    <source>
        <dbReference type="PROSITE-ProRule" id="PRU00576"/>
    </source>
</evidence>